<organism evidence="2 3">
    <name type="scientific">Yoonia vestfoldensis</name>
    <dbReference type="NCBI Taxonomy" id="245188"/>
    <lineage>
        <taxon>Bacteria</taxon>
        <taxon>Pseudomonadati</taxon>
        <taxon>Pseudomonadota</taxon>
        <taxon>Alphaproteobacteria</taxon>
        <taxon>Rhodobacterales</taxon>
        <taxon>Paracoccaceae</taxon>
        <taxon>Yoonia</taxon>
    </lineage>
</organism>
<dbReference type="InterPro" id="IPR000600">
    <property type="entry name" value="ROK"/>
</dbReference>
<feature type="region of interest" description="Disordered" evidence="1">
    <location>
        <begin position="433"/>
        <end position="456"/>
    </location>
</feature>
<evidence type="ECO:0000256" key="1">
    <source>
        <dbReference type="SAM" id="MobiDB-lite"/>
    </source>
</evidence>
<dbReference type="EMBL" id="CP021431">
    <property type="protein sequence ID" value="ARU01909.1"/>
    <property type="molecule type" value="Genomic_DNA"/>
</dbReference>
<evidence type="ECO:0000313" key="3">
    <source>
        <dbReference type="Proteomes" id="UP000195273"/>
    </source>
</evidence>
<protein>
    <submittedName>
        <fullName evidence="2">N-acetylglucosamine repressor</fullName>
    </submittedName>
</protein>
<dbReference type="InterPro" id="IPR043129">
    <property type="entry name" value="ATPase_NBD"/>
</dbReference>
<sequence>MPMDANAAESSRLRGKGRPRTSETAIPSLIEILNLIRTERASTRQELEREAELGRAVVADRLQLLSDLNLVDESELGHATGGRAPRLVKFSARRGLILLATLDQMSIGVGVSDLSGNLLTQHHEAANLTAPVAQLADRLTSLFNWCLERQVTPTAPWGISLSVPGTVPSGRDDAFMTTTPPVLPAWEDFPLVETLTRQFGVPVWIRSSVETMAMGELHVGAGHGLRSMLFVKVGRRIGAGIVCDGQLYRGAQGAAGLIGALPVVSDGVAGTLDVMAGSNMIEREGRAAAESGRSPVLADLLRRGTEITSIEVSQAAQIGDTAASAILSKSGHLIGQVVATLTNALNPEIIVLSGTLVQTNDNLLAGIRETVYGASHPLVTRDLRIICSQMGSSAGLVGAARVASEALFSPSFLKDWILHGKPNMHPGFVAFHGLADKAEPPPPNHLPPSDPRRIEP</sequence>
<feature type="region of interest" description="Disordered" evidence="1">
    <location>
        <begin position="1"/>
        <end position="21"/>
    </location>
</feature>
<dbReference type="PANTHER" id="PTHR18964:SF173">
    <property type="entry name" value="GLUCOKINASE"/>
    <property type="match status" value="1"/>
</dbReference>
<keyword evidence="3" id="KW-1185">Reference proteome</keyword>
<dbReference type="Proteomes" id="UP000195273">
    <property type="component" value="Chromosome"/>
</dbReference>
<dbReference type="KEGG" id="lvs:LOKVESSMR4R_02607"/>
<accession>A0A1Y0EEQ6</accession>
<dbReference type="Pfam" id="PF00480">
    <property type="entry name" value="ROK"/>
    <property type="match status" value="1"/>
</dbReference>
<dbReference type="AlphaFoldDB" id="A0A1Y0EEQ6"/>
<name>A0A1Y0EEQ6_9RHOB</name>
<dbReference type="CDD" id="cd23763">
    <property type="entry name" value="ASKHA_ATPase_ROK"/>
    <property type="match status" value="1"/>
</dbReference>
<reference evidence="2 3" key="1">
    <citation type="submission" date="2017-05" db="EMBL/GenBank/DDBJ databases">
        <title>Genome Sequence of Loktanella vestfoldensis Strain SMR4r Isolated from a Culture of the Diatom Skeletonema marinoi.</title>
        <authorList>
            <person name="Topel M."/>
            <person name="Pinder M.I.M."/>
            <person name="Johansson O.N."/>
            <person name="Kourtchenko O."/>
            <person name="Godhe A."/>
            <person name="Clarke A.K."/>
        </authorList>
    </citation>
    <scope>NUCLEOTIDE SEQUENCE [LARGE SCALE GENOMIC DNA]</scope>
    <source>
        <strain evidence="2 3">SMR4r</strain>
    </source>
</reference>
<evidence type="ECO:0000313" key="2">
    <source>
        <dbReference type="EMBL" id="ARU01909.1"/>
    </source>
</evidence>
<dbReference type="Gene3D" id="3.30.420.40">
    <property type="match status" value="2"/>
</dbReference>
<feature type="compositionally biased region" description="Pro residues" evidence="1">
    <location>
        <begin position="440"/>
        <end position="449"/>
    </location>
</feature>
<dbReference type="SUPFAM" id="SSF53067">
    <property type="entry name" value="Actin-like ATPase domain"/>
    <property type="match status" value="1"/>
</dbReference>
<dbReference type="InterPro" id="IPR036388">
    <property type="entry name" value="WH-like_DNA-bd_sf"/>
</dbReference>
<proteinExistence type="predicted"/>
<dbReference type="PANTHER" id="PTHR18964">
    <property type="entry name" value="ROK (REPRESSOR, ORF, KINASE) FAMILY"/>
    <property type="match status" value="1"/>
</dbReference>
<gene>
    <name evidence="2" type="primary">nagC</name>
    <name evidence="2" type="ORF">LOKVESSMR4R_02607</name>
</gene>
<dbReference type="Gene3D" id="1.10.10.10">
    <property type="entry name" value="Winged helix-like DNA-binding domain superfamily/Winged helix DNA-binding domain"/>
    <property type="match status" value="1"/>
</dbReference>